<reference evidence="2" key="1">
    <citation type="journal article" date="2020" name="BMC">
        <title>Leishmania infection induces a limited differential gene expression in the sand fly midgut.</title>
        <authorList>
            <person name="Coutinho-Abreu I.V."/>
            <person name="Serafim T.D."/>
            <person name="Meneses C."/>
            <person name="Kamhawi S."/>
            <person name="Oliveira F."/>
            <person name="Valenzuela J.G."/>
        </authorList>
    </citation>
    <scope>NUCLEOTIDE SEQUENCE</scope>
    <source>
        <strain evidence="2">Jacobina</strain>
        <tissue evidence="2">Midgut</tissue>
    </source>
</reference>
<keyword evidence="1" id="KW-0732">Signal</keyword>
<proteinExistence type="predicted"/>
<protein>
    <submittedName>
        <fullName evidence="2">Putative secreted protein</fullName>
    </submittedName>
</protein>
<dbReference type="EMBL" id="GITU01004514">
    <property type="protein sequence ID" value="MBC1173217.1"/>
    <property type="molecule type" value="Transcribed_RNA"/>
</dbReference>
<sequence>MCHTQLLLGIKLCLFSIILSSPLRKFLHDRFCHTMPQKQIVHSLKPTLCGRRKKRISGNFFLAVLF</sequence>
<feature type="signal peptide" evidence="1">
    <location>
        <begin position="1"/>
        <end position="20"/>
    </location>
</feature>
<dbReference type="AlphaFoldDB" id="A0A7G3ALW2"/>
<feature type="chain" id="PRO_5028934790" evidence="1">
    <location>
        <begin position="21"/>
        <end position="66"/>
    </location>
</feature>
<evidence type="ECO:0000256" key="1">
    <source>
        <dbReference type="SAM" id="SignalP"/>
    </source>
</evidence>
<accession>A0A7G3ALW2</accession>
<evidence type="ECO:0000313" key="2">
    <source>
        <dbReference type="EMBL" id="MBC1173217.1"/>
    </source>
</evidence>
<organism evidence="2">
    <name type="scientific">Lutzomyia longipalpis</name>
    <name type="common">Sand fly</name>
    <dbReference type="NCBI Taxonomy" id="7200"/>
    <lineage>
        <taxon>Eukaryota</taxon>
        <taxon>Metazoa</taxon>
        <taxon>Ecdysozoa</taxon>
        <taxon>Arthropoda</taxon>
        <taxon>Hexapoda</taxon>
        <taxon>Insecta</taxon>
        <taxon>Pterygota</taxon>
        <taxon>Neoptera</taxon>
        <taxon>Endopterygota</taxon>
        <taxon>Diptera</taxon>
        <taxon>Nematocera</taxon>
        <taxon>Psychodoidea</taxon>
        <taxon>Psychodidae</taxon>
        <taxon>Lutzomyia</taxon>
        <taxon>Lutzomyia</taxon>
    </lineage>
</organism>
<name>A0A7G3ALW2_LUTLO</name>